<reference evidence="6 7" key="1">
    <citation type="submission" date="2019-12" db="EMBL/GenBank/DDBJ databases">
        <title>Genomic-based taxomic classification of the family Erythrobacteraceae.</title>
        <authorList>
            <person name="Xu L."/>
        </authorList>
    </citation>
    <scope>NUCLEOTIDE SEQUENCE [LARGE SCALE GENOMIC DNA]</scope>
    <source>
        <strain evidence="6 7">JCM 16677</strain>
    </source>
</reference>
<dbReference type="Pfam" id="PF00293">
    <property type="entry name" value="NUDIX"/>
    <property type="match status" value="1"/>
</dbReference>
<dbReference type="RefSeq" id="WP_160779218.1">
    <property type="nucleotide sequence ID" value="NZ_BAAAZF010000001.1"/>
</dbReference>
<comment type="similarity">
    <text evidence="4">Belongs to the Nudix hydrolase family.</text>
</comment>
<evidence type="ECO:0000259" key="5">
    <source>
        <dbReference type="PROSITE" id="PS51462"/>
    </source>
</evidence>
<dbReference type="PANTHER" id="PTHR43046">
    <property type="entry name" value="GDP-MANNOSE MANNOSYL HYDROLASE"/>
    <property type="match status" value="1"/>
</dbReference>
<dbReference type="GO" id="GO:0016787">
    <property type="term" value="F:hydrolase activity"/>
    <property type="evidence" value="ECO:0007669"/>
    <property type="project" value="UniProtKB-KW"/>
</dbReference>
<dbReference type="PANTHER" id="PTHR43046:SF12">
    <property type="entry name" value="GDP-MANNOSE MANNOSYL HYDROLASE"/>
    <property type="match status" value="1"/>
</dbReference>
<dbReference type="OrthoDB" id="9761969at2"/>
<organism evidence="6 7">
    <name type="scientific">Parerythrobacter jejuensis</name>
    <dbReference type="NCBI Taxonomy" id="795812"/>
    <lineage>
        <taxon>Bacteria</taxon>
        <taxon>Pseudomonadati</taxon>
        <taxon>Pseudomonadota</taxon>
        <taxon>Alphaproteobacteria</taxon>
        <taxon>Sphingomonadales</taxon>
        <taxon>Erythrobacteraceae</taxon>
        <taxon>Parerythrobacter</taxon>
    </lineage>
</organism>
<dbReference type="Gene3D" id="3.90.79.10">
    <property type="entry name" value="Nucleoside Triphosphate Pyrophosphohydrolase"/>
    <property type="match status" value="1"/>
</dbReference>
<evidence type="ECO:0000256" key="1">
    <source>
        <dbReference type="ARBA" id="ARBA00001946"/>
    </source>
</evidence>
<sequence length="151" mass="17492">MAESVTEKRLRRAARILVLDPAERLLMFRFTVDGRPPFWVTAGGECDPGESFEDAARRELLEETGIEADPGPQIEQICPEFVTVEGEPVRADERYFRIRVSEARIDTSGHTQLEQRVMQEHRWFTRTELTDWHEYIFPRNVAELIDKDAGS</sequence>
<accession>A0A845ASJ3</accession>
<gene>
    <name evidence="6" type="ORF">GRI94_08240</name>
</gene>
<comment type="cofactor">
    <cofactor evidence="1">
        <name>Mg(2+)</name>
        <dbReference type="ChEBI" id="CHEBI:18420"/>
    </cofactor>
</comment>
<dbReference type="PROSITE" id="PS51462">
    <property type="entry name" value="NUDIX"/>
    <property type="match status" value="1"/>
</dbReference>
<dbReference type="InterPro" id="IPR020084">
    <property type="entry name" value="NUDIX_hydrolase_CS"/>
</dbReference>
<protein>
    <submittedName>
        <fullName evidence="6">NUDIX domain-containing protein</fullName>
    </submittedName>
</protein>
<keyword evidence="2 4" id="KW-0378">Hydrolase</keyword>
<comment type="caution">
    <text evidence="6">The sequence shown here is derived from an EMBL/GenBank/DDBJ whole genome shotgun (WGS) entry which is preliminary data.</text>
</comment>
<dbReference type="PROSITE" id="PS00893">
    <property type="entry name" value="NUDIX_BOX"/>
    <property type="match status" value="1"/>
</dbReference>
<feature type="domain" description="Nudix hydrolase" evidence="5">
    <location>
        <begin position="9"/>
        <end position="147"/>
    </location>
</feature>
<dbReference type="Proteomes" id="UP000446786">
    <property type="component" value="Unassembled WGS sequence"/>
</dbReference>
<evidence type="ECO:0000256" key="3">
    <source>
        <dbReference type="ARBA" id="ARBA00022842"/>
    </source>
</evidence>
<evidence type="ECO:0000313" key="7">
    <source>
        <dbReference type="Proteomes" id="UP000446786"/>
    </source>
</evidence>
<dbReference type="CDD" id="cd04685">
    <property type="entry name" value="NUDIX_Hydrolase"/>
    <property type="match status" value="1"/>
</dbReference>
<dbReference type="AlphaFoldDB" id="A0A845ASJ3"/>
<dbReference type="InterPro" id="IPR000086">
    <property type="entry name" value="NUDIX_hydrolase_dom"/>
</dbReference>
<dbReference type="EMBL" id="WTYE01000001">
    <property type="protein sequence ID" value="MXP31811.1"/>
    <property type="molecule type" value="Genomic_DNA"/>
</dbReference>
<keyword evidence="7" id="KW-1185">Reference proteome</keyword>
<evidence type="ECO:0000313" key="6">
    <source>
        <dbReference type="EMBL" id="MXP31811.1"/>
    </source>
</evidence>
<dbReference type="SUPFAM" id="SSF55811">
    <property type="entry name" value="Nudix"/>
    <property type="match status" value="1"/>
</dbReference>
<dbReference type="PRINTS" id="PR00502">
    <property type="entry name" value="NUDIXFAMILY"/>
</dbReference>
<evidence type="ECO:0000256" key="4">
    <source>
        <dbReference type="RuleBase" id="RU003476"/>
    </source>
</evidence>
<proteinExistence type="inferred from homology"/>
<dbReference type="InterPro" id="IPR015797">
    <property type="entry name" value="NUDIX_hydrolase-like_dom_sf"/>
</dbReference>
<keyword evidence="3" id="KW-0460">Magnesium</keyword>
<name>A0A845ASJ3_9SPHN</name>
<evidence type="ECO:0000256" key="2">
    <source>
        <dbReference type="ARBA" id="ARBA00022801"/>
    </source>
</evidence>
<dbReference type="InterPro" id="IPR020476">
    <property type="entry name" value="Nudix_hydrolase"/>
</dbReference>